<evidence type="ECO:0000313" key="1">
    <source>
        <dbReference type="EMBL" id="CAB4203425.1"/>
    </source>
</evidence>
<organism evidence="1">
    <name type="scientific">uncultured Caudovirales phage</name>
    <dbReference type="NCBI Taxonomy" id="2100421"/>
    <lineage>
        <taxon>Viruses</taxon>
        <taxon>Duplodnaviria</taxon>
        <taxon>Heunggongvirae</taxon>
        <taxon>Uroviricota</taxon>
        <taxon>Caudoviricetes</taxon>
        <taxon>Peduoviridae</taxon>
        <taxon>Maltschvirus</taxon>
        <taxon>Maltschvirus maltsch</taxon>
    </lineage>
</organism>
<gene>
    <name evidence="1" type="ORF">UFOVP1382_42</name>
</gene>
<dbReference type="EMBL" id="LR797331">
    <property type="protein sequence ID" value="CAB4203425.1"/>
    <property type="molecule type" value="Genomic_DNA"/>
</dbReference>
<sequence>MRDLIESLYEGTIFGELDEGVPYELDPDRKQASLDGGKAKGFVLSGRTYDLKVILKQAGAQYRPAEKVWTLYTNADNLLWSLAKRGLKIRPLYADEALAESAEWNRTAADRAKQDLDHRKRLHARANAKTEPEGLLRRGMKMVFGRWVKSK</sequence>
<accession>A0A6J5S531</accession>
<proteinExistence type="predicted"/>
<protein>
    <submittedName>
        <fullName evidence="1">Uncharacterized protein</fullName>
    </submittedName>
</protein>
<name>A0A6J5S531_9CAUD</name>
<reference evidence="1" key="1">
    <citation type="submission" date="2020-05" db="EMBL/GenBank/DDBJ databases">
        <authorList>
            <person name="Chiriac C."/>
            <person name="Salcher M."/>
            <person name="Ghai R."/>
            <person name="Kavagutti S V."/>
        </authorList>
    </citation>
    <scope>NUCLEOTIDE SEQUENCE</scope>
</reference>